<dbReference type="InterPro" id="IPR035940">
    <property type="entry name" value="CAP_sf"/>
</dbReference>
<reference evidence="1" key="1">
    <citation type="submission" date="2025-08" db="UniProtKB">
        <authorList>
            <consortium name="Ensembl"/>
        </authorList>
    </citation>
    <scope>IDENTIFICATION</scope>
</reference>
<dbReference type="OMA" id="AYVVGHY"/>
<sequence length="64" mass="7273">MSKVVKYPVLKDFLVWKDTKELGVGMASNGKKAYVVGHYRPAGNIANEVYFQKNKLHNFFPKIG</sequence>
<organism evidence="1 2">
    <name type="scientific">Kryptolebias marmoratus</name>
    <name type="common">Mangrove killifish</name>
    <name type="synonym">Rivulus marmoratus</name>
    <dbReference type="NCBI Taxonomy" id="37003"/>
    <lineage>
        <taxon>Eukaryota</taxon>
        <taxon>Metazoa</taxon>
        <taxon>Chordata</taxon>
        <taxon>Craniata</taxon>
        <taxon>Vertebrata</taxon>
        <taxon>Euteleostomi</taxon>
        <taxon>Actinopterygii</taxon>
        <taxon>Neopterygii</taxon>
        <taxon>Teleostei</taxon>
        <taxon>Neoteleostei</taxon>
        <taxon>Acanthomorphata</taxon>
        <taxon>Ovalentaria</taxon>
        <taxon>Atherinomorphae</taxon>
        <taxon>Cyprinodontiformes</taxon>
        <taxon>Rivulidae</taxon>
        <taxon>Kryptolebias</taxon>
    </lineage>
</organism>
<keyword evidence="2" id="KW-1185">Reference proteome</keyword>
<dbReference type="STRING" id="37003.ENSKMAP00000015925"/>
<evidence type="ECO:0000313" key="1">
    <source>
        <dbReference type="Ensembl" id="ENSKMAP00000015925.1"/>
    </source>
</evidence>
<dbReference type="Ensembl" id="ENSKMAT00000016155.1">
    <property type="protein sequence ID" value="ENSKMAP00000015925.1"/>
    <property type="gene ID" value="ENSKMAG00000011902.1"/>
</dbReference>
<evidence type="ECO:0000313" key="2">
    <source>
        <dbReference type="Proteomes" id="UP000264800"/>
    </source>
</evidence>
<dbReference type="Gene3D" id="3.40.33.10">
    <property type="entry name" value="CAP"/>
    <property type="match status" value="1"/>
</dbReference>
<protein>
    <recommendedName>
        <fullName evidence="3">SCP domain-containing protein</fullName>
    </recommendedName>
</protein>
<name>A0A3Q3AIB8_KRYMA</name>
<dbReference type="AlphaFoldDB" id="A0A3Q3AIB8"/>
<dbReference type="GeneTree" id="ENSGT00940000177785"/>
<dbReference type="Proteomes" id="UP000264800">
    <property type="component" value="Unplaced"/>
</dbReference>
<evidence type="ECO:0008006" key="3">
    <source>
        <dbReference type="Google" id="ProtNLM"/>
    </source>
</evidence>
<dbReference type="SUPFAM" id="SSF55797">
    <property type="entry name" value="PR-1-like"/>
    <property type="match status" value="1"/>
</dbReference>
<proteinExistence type="predicted"/>
<accession>A0A3Q3AIB8</accession>
<reference evidence="1" key="2">
    <citation type="submission" date="2025-09" db="UniProtKB">
        <authorList>
            <consortium name="Ensembl"/>
        </authorList>
    </citation>
    <scope>IDENTIFICATION</scope>
</reference>